<evidence type="ECO:0000256" key="3">
    <source>
        <dbReference type="ARBA" id="ARBA00022448"/>
    </source>
</evidence>
<evidence type="ECO:0000256" key="10">
    <source>
        <dbReference type="ARBA" id="ARBA00023004"/>
    </source>
</evidence>
<keyword evidence="9 17" id="KW-1133">Transmembrane helix</keyword>
<keyword evidence="10 17" id="KW-0408">Iron</keyword>
<evidence type="ECO:0000256" key="1">
    <source>
        <dbReference type="ARBA" id="ARBA00003926"/>
    </source>
</evidence>
<evidence type="ECO:0000313" key="19">
    <source>
        <dbReference type="EMBL" id="EET59537.1"/>
    </source>
</evidence>
<dbReference type="Pfam" id="PF02421">
    <property type="entry name" value="FeoB_N"/>
    <property type="match status" value="1"/>
</dbReference>
<dbReference type="OrthoDB" id="9809127at2"/>
<dbReference type="GO" id="GO:0015093">
    <property type="term" value="F:ferrous iron transmembrane transporter activity"/>
    <property type="evidence" value="ECO:0007669"/>
    <property type="project" value="UniProtKB-UniRule"/>
</dbReference>
<keyword evidence="6" id="KW-0997">Cell inner membrane</keyword>
<feature type="transmembrane region" description="Helical" evidence="17">
    <location>
        <begin position="285"/>
        <end position="311"/>
    </location>
</feature>
<dbReference type="PRINTS" id="PR00326">
    <property type="entry name" value="GTP1OBG"/>
</dbReference>
<dbReference type="STRING" id="168384.SAMN05660368_01836"/>
<feature type="transmembrane region" description="Helical" evidence="17">
    <location>
        <begin position="351"/>
        <end position="371"/>
    </location>
</feature>
<name>C6LIF5_9FIRM</name>
<accession>C6LIF5</accession>
<feature type="binding site" evidence="15">
    <location>
        <begin position="58"/>
        <end position="61"/>
    </location>
    <ligand>
        <name>GTP</name>
        <dbReference type="ChEBI" id="CHEBI:37565"/>
        <label>1</label>
    </ligand>
</feature>
<dbReference type="InterPro" id="IPR006073">
    <property type="entry name" value="GTP-bd"/>
</dbReference>
<dbReference type="Pfam" id="PF07670">
    <property type="entry name" value="Gate"/>
    <property type="match status" value="2"/>
</dbReference>
<evidence type="ECO:0000256" key="6">
    <source>
        <dbReference type="ARBA" id="ARBA00022519"/>
    </source>
</evidence>
<dbReference type="InterPro" id="IPR011642">
    <property type="entry name" value="Gate_dom"/>
</dbReference>
<feature type="transmembrane region" description="Helical" evidence="17">
    <location>
        <begin position="462"/>
        <end position="482"/>
    </location>
</feature>
<evidence type="ECO:0000256" key="2">
    <source>
        <dbReference type="ARBA" id="ARBA00004429"/>
    </source>
</evidence>
<evidence type="ECO:0000256" key="11">
    <source>
        <dbReference type="ARBA" id="ARBA00023065"/>
    </source>
</evidence>
<evidence type="ECO:0000256" key="4">
    <source>
        <dbReference type="ARBA" id="ARBA00022475"/>
    </source>
</evidence>
<comment type="function">
    <text evidence="1 17">Probable transporter of a GTP-driven Fe(2+) uptake system.</text>
</comment>
<feature type="binding site" evidence="16">
    <location>
        <position position="21"/>
    </location>
    <ligand>
        <name>Mg(2+)</name>
        <dbReference type="ChEBI" id="CHEBI:18420"/>
        <label>2</label>
    </ligand>
</feature>
<feature type="transmembrane region" description="Helical" evidence="17">
    <location>
        <begin position="521"/>
        <end position="539"/>
    </location>
</feature>
<feature type="transmembrane region" description="Helical" evidence="17">
    <location>
        <begin position="687"/>
        <end position="708"/>
    </location>
</feature>
<keyword evidence="16" id="KW-0479">Metal-binding</keyword>
<feature type="transmembrane region" description="Helical" evidence="17">
    <location>
        <begin position="615"/>
        <end position="638"/>
    </location>
</feature>
<comment type="similarity">
    <text evidence="17">Belongs to the TRAFAC class TrmE-Era-EngA-EngB-Septin-like GTPase superfamily. FeoB GTPase (TC 9.A.8) family.</text>
</comment>
<keyword evidence="5 17" id="KW-0410">Iron transport</keyword>
<reference evidence="19" key="1">
    <citation type="submission" date="2009-07" db="EMBL/GenBank/DDBJ databases">
        <authorList>
            <person name="Weinstock G."/>
            <person name="Sodergren E."/>
            <person name="Clifton S."/>
            <person name="Fulton L."/>
            <person name="Fulton B."/>
            <person name="Courtney L."/>
            <person name="Fronick C."/>
            <person name="Harrison M."/>
            <person name="Strong C."/>
            <person name="Farmer C."/>
            <person name="Delahaunty K."/>
            <person name="Markovic C."/>
            <person name="Hall O."/>
            <person name="Minx P."/>
            <person name="Tomlinson C."/>
            <person name="Mitreva M."/>
            <person name="Nelson J."/>
            <person name="Hou S."/>
            <person name="Wollam A."/>
            <person name="Pepin K.H."/>
            <person name="Johnson M."/>
            <person name="Bhonagiri V."/>
            <person name="Nash W.E."/>
            <person name="Warren W."/>
            <person name="Chinwalla A."/>
            <person name="Mardis E.R."/>
            <person name="Wilson R.K."/>
        </authorList>
    </citation>
    <scope>NUCLEOTIDE SEQUENCE [LARGE SCALE GENOMIC DNA]</scope>
    <source>
        <strain evidence="19">DSM 14469</strain>
    </source>
</reference>
<feature type="binding site" evidence="15">
    <location>
        <begin position="9"/>
        <end position="16"/>
    </location>
    <ligand>
        <name>GTP</name>
        <dbReference type="ChEBI" id="CHEBI:37565"/>
        <label>1</label>
    </ligand>
</feature>
<comment type="subcellular location">
    <subcellularLocation>
        <location evidence="2">Cell inner membrane</location>
        <topology evidence="2">Multi-pass membrane protein</topology>
    </subcellularLocation>
    <subcellularLocation>
        <location evidence="17">Cell membrane</location>
        <topology evidence="17">Multi-pass membrane protein</topology>
    </subcellularLocation>
</comment>
<feature type="transmembrane region" description="Helical" evidence="17">
    <location>
        <begin position="317"/>
        <end position="339"/>
    </location>
</feature>
<dbReference type="Pfam" id="PF17910">
    <property type="entry name" value="FeoB_Cyto"/>
    <property type="match status" value="1"/>
</dbReference>
<dbReference type="FunFam" id="3.40.50.300:FF:000426">
    <property type="entry name" value="Ferrous iron transport protein B"/>
    <property type="match status" value="1"/>
</dbReference>
<evidence type="ECO:0000256" key="5">
    <source>
        <dbReference type="ARBA" id="ARBA00022496"/>
    </source>
</evidence>
<feature type="transmembrane region" description="Helical" evidence="17">
    <location>
        <begin position="559"/>
        <end position="576"/>
    </location>
</feature>
<evidence type="ECO:0000313" key="20">
    <source>
        <dbReference type="Proteomes" id="UP000005561"/>
    </source>
</evidence>
<keyword evidence="13 17" id="KW-0472">Membrane</keyword>
<keyword evidence="20" id="KW-1185">Reference proteome</keyword>
<keyword evidence="12 15" id="KW-0342">GTP-binding</keyword>
<dbReference type="SUPFAM" id="SSF52540">
    <property type="entry name" value="P-loop containing nucleoside triphosphate hydrolases"/>
    <property type="match status" value="1"/>
</dbReference>
<keyword evidence="16" id="KW-0460">Magnesium</keyword>
<evidence type="ECO:0000256" key="16">
    <source>
        <dbReference type="PIRSR" id="PIRSR603373-2"/>
    </source>
</evidence>
<dbReference type="NCBIfam" id="TIGR00437">
    <property type="entry name" value="feoB"/>
    <property type="match status" value="1"/>
</dbReference>
<evidence type="ECO:0000256" key="12">
    <source>
        <dbReference type="ARBA" id="ARBA00023134"/>
    </source>
</evidence>
<dbReference type="PROSITE" id="PS51711">
    <property type="entry name" value="G_FEOB"/>
    <property type="match status" value="1"/>
</dbReference>
<dbReference type="Proteomes" id="UP000005561">
    <property type="component" value="Unassembled WGS sequence"/>
</dbReference>
<feature type="domain" description="FeoB-type G" evidence="18">
    <location>
        <begin position="2"/>
        <end position="167"/>
    </location>
</feature>
<evidence type="ECO:0000256" key="9">
    <source>
        <dbReference type="ARBA" id="ARBA00022989"/>
    </source>
</evidence>
<keyword evidence="4" id="KW-1003">Cell membrane</keyword>
<dbReference type="CDD" id="cd01879">
    <property type="entry name" value="FeoB"/>
    <property type="match status" value="1"/>
</dbReference>
<proteinExistence type="inferred from homology"/>
<feature type="binding site" evidence="16">
    <location>
        <position position="20"/>
    </location>
    <ligand>
        <name>Mg(2+)</name>
        <dbReference type="ChEBI" id="CHEBI:18420"/>
        <label>2</label>
    </ligand>
</feature>
<dbReference type="InterPro" id="IPR003373">
    <property type="entry name" value="Fe2_transport_prot-B"/>
</dbReference>
<dbReference type="GO" id="GO:0046872">
    <property type="term" value="F:metal ion binding"/>
    <property type="evidence" value="ECO:0007669"/>
    <property type="project" value="UniProtKB-KW"/>
</dbReference>
<evidence type="ECO:0000256" key="17">
    <source>
        <dbReference type="RuleBase" id="RU362098"/>
    </source>
</evidence>
<dbReference type="AlphaFoldDB" id="C6LIF5"/>
<dbReference type="PANTHER" id="PTHR43185">
    <property type="entry name" value="FERROUS IRON TRANSPORT PROTEIN B"/>
    <property type="match status" value="1"/>
</dbReference>
<evidence type="ECO:0000259" key="18">
    <source>
        <dbReference type="PROSITE" id="PS51711"/>
    </source>
</evidence>
<keyword evidence="3 17" id="KW-0813">Transport</keyword>
<comment type="caution">
    <text evidence="19">The sequence shown here is derived from an EMBL/GenBank/DDBJ whole genome shotgun (WGS) entry which is preliminary data.</text>
</comment>
<dbReference type="Gene3D" id="3.40.50.300">
    <property type="entry name" value="P-loop containing nucleotide triphosphate hydrolases"/>
    <property type="match status" value="1"/>
</dbReference>
<dbReference type="RefSeq" id="WP_006863167.1">
    <property type="nucleotide sequence ID" value="NZ_ACCL02000017.1"/>
</dbReference>
<feature type="transmembrane region" description="Helical" evidence="17">
    <location>
        <begin position="583"/>
        <end position="603"/>
    </location>
</feature>
<dbReference type="InterPro" id="IPR030389">
    <property type="entry name" value="G_FEOB_dom"/>
</dbReference>
<evidence type="ECO:0000256" key="7">
    <source>
        <dbReference type="ARBA" id="ARBA00022692"/>
    </source>
</evidence>
<dbReference type="InterPro" id="IPR011640">
    <property type="entry name" value="Fe2_transport_prot_B_C"/>
</dbReference>
<feature type="transmembrane region" description="Helical" evidence="17">
    <location>
        <begin position="391"/>
        <end position="414"/>
    </location>
</feature>
<evidence type="ECO:0000256" key="14">
    <source>
        <dbReference type="NCBIfam" id="TIGR00437"/>
    </source>
</evidence>
<dbReference type="GO" id="GO:0005525">
    <property type="term" value="F:GTP binding"/>
    <property type="evidence" value="ECO:0007669"/>
    <property type="project" value="UniProtKB-KW"/>
</dbReference>
<organism evidence="19 20">
    <name type="scientific">Marvinbryantia formatexigens DSM 14469</name>
    <dbReference type="NCBI Taxonomy" id="478749"/>
    <lineage>
        <taxon>Bacteria</taxon>
        <taxon>Bacillati</taxon>
        <taxon>Bacillota</taxon>
        <taxon>Clostridia</taxon>
        <taxon>Lachnospirales</taxon>
        <taxon>Lachnospiraceae</taxon>
        <taxon>Marvinbryantia</taxon>
    </lineage>
</organism>
<feature type="binding site" evidence="15">
    <location>
        <begin position="118"/>
        <end position="121"/>
    </location>
    <ligand>
        <name>GTP</name>
        <dbReference type="ChEBI" id="CHEBI:37565"/>
        <label>1</label>
    </ligand>
</feature>
<protein>
    <recommendedName>
        <fullName evidence="14 17">Ferrous iron transport protein B</fullName>
    </recommendedName>
</protein>
<dbReference type="InterPro" id="IPR027417">
    <property type="entry name" value="P-loop_NTPase"/>
</dbReference>
<dbReference type="InterPro" id="IPR050860">
    <property type="entry name" value="FeoB_GTPase"/>
</dbReference>
<sequence>MAIKIALAGNPNCGKTTMFNALTGANQYVGNWPGVTVEKKEGKVKSKKAKGEDVVVTDLPGIYSLSPYTLEEVVSRDYVLNENPDVIIDLVDATNIERNLYLTTQLVETGVPVVIALNMADLLEKRGIKIDTKRLSMLLGCTIVETSALKQTGLQELIDEAVKVAKKKETKLPGEIFSKELEAAVEEVKGYLPESITDDKKRWYAVKLLENDSKVVDSVRVSEAAKSAISALRSKIEKNHDDDMESIVTDERYKYIQKIVSTTVKKGKDKLTTSDKIDRIVTNRILGIPIFILVMWFVYYISVTTVGTLVTDWTNDVFVVAIQDAVGGFLESIGSGALVQSLVVDGIIGGLGAVLGFVPQMAILFLFLSILEDCGYMVRIAFVMDRVFRHFGLSGKSFIPLLISSGCGIPGIMASKTIEQDNDRRLTIMTATFIPCGAKLPVIAMMGGVMAGEVAGYTESSFIAPLMYFIGIAAVLVAAIILKKTKPFSGKPAPFVMELPQYHIPQVKTVLLHVWERLKGFIIKAGTILFLACVVMWFLGGFGFADGGFGMVEDSADSLLAAIGGLIAPLFAPLGFGNWQAVAASLSGFTAKEAIVSTMGVLANVSGDTEDAVNVAAGVATWFPTTVAAFSFLLFNLLDSPCLAAIATMAQQMQSRKWFWFAIIFQNVFAYVVSLCVYQIGSFILGGAFTAGTVVGFLFAIILLVLLFRPDPYKNQKTYAKRSVQGA</sequence>
<dbReference type="eggNOG" id="COG0370">
    <property type="taxonomic scope" value="Bacteria"/>
</dbReference>
<evidence type="ECO:0000256" key="13">
    <source>
        <dbReference type="ARBA" id="ARBA00023136"/>
    </source>
</evidence>
<dbReference type="EMBL" id="ACCL02000017">
    <property type="protein sequence ID" value="EET59537.1"/>
    <property type="molecule type" value="Genomic_DNA"/>
</dbReference>
<keyword evidence="11" id="KW-0406">Ion transport</keyword>
<feature type="binding site" evidence="16">
    <location>
        <position position="24"/>
    </location>
    <ligand>
        <name>Mg(2+)</name>
        <dbReference type="ChEBI" id="CHEBI:18420"/>
        <label>2</label>
    </ligand>
</feature>
<dbReference type="Gene3D" id="1.10.287.1770">
    <property type="match status" value="1"/>
</dbReference>
<evidence type="ECO:0000256" key="15">
    <source>
        <dbReference type="PIRSR" id="PIRSR603373-1"/>
    </source>
</evidence>
<keyword evidence="7 17" id="KW-0812">Transmembrane</keyword>
<keyword evidence="8 15" id="KW-0547">Nucleotide-binding</keyword>
<evidence type="ECO:0000256" key="8">
    <source>
        <dbReference type="ARBA" id="ARBA00022741"/>
    </source>
</evidence>
<dbReference type="Pfam" id="PF07664">
    <property type="entry name" value="FeoB_C"/>
    <property type="match status" value="1"/>
</dbReference>
<dbReference type="PANTHER" id="PTHR43185:SF1">
    <property type="entry name" value="FE(2+) TRANSPORTER FEOB"/>
    <property type="match status" value="1"/>
</dbReference>
<dbReference type="GO" id="GO:0005886">
    <property type="term" value="C:plasma membrane"/>
    <property type="evidence" value="ECO:0007669"/>
    <property type="project" value="UniProtKB-SubCell"/>
</dbReference>
<feature type="transmembrane region" description="Helical" evidence="17">
    <location>
        <begin position="658"/>
        <end position="681"/>
    </location>
</feature>
<gene>
    <name evidence="19" type="primary">feoB</name>
    <name evidence="19" type="ORF">BRYFOR_08391</name>
</gene>
<dbReference type="InterPro" id="IPR041069">
    <property type="entry name" value="FeoB_Cyto"/>
</dbReference>
<feature type="transmembrane region" description="Helical" evidence="17">
    <location>
        <begin position="426"/>
        <end position="450"/>
    </location>
</feature>
<feature type="binding site" evidence="16">
    <location>
        <position position="23"/>
    </location>
    <ligand>
        <name>Mg(2+)</name>
        <dbReference type="ChEBI" id="CHEBI:18420"/>
        <label>2</label>
    </ligand>
</feature>
<feature type="binding site" evidence="15">
    <location>
        <begin position="34"/>
        <end position="38"/>
    </location>
    <ligand>
        <name>GTP</name>
        <dbReference type="ChEBI" id="CHEBI:37565"/>
        <label>1</label>
    </ligand>
</feature>